<reference evidence="8 9" key="1">
    <citation type="submission" date="2024-11" db="EMBL/GenBank/DDBJ databases">
        <title>Adaptive evolution of stress response genes in parasites aligns with host niche diversity.</title>
        <authorList>
            <person name="Hahn C."/>
            <person name="Resl P."/>
        </authorList>
    </citation>
    <scope>NUCLEOTIDE SEQUENCE [LARGE SCALE GENOMIC DNA]</scope>
    <source>
        <strain evidence="8">EGGRZ-B1_66</strain>
        <tissue evidence="8">Body</tissue>
    </source>
</reference>
<keyword evidence="9" id="KW-1185">Reference proteome</keyword>
<dbReference type="PRINTS" id="PR00789">
    <property type="entry name" value="OSIALOPTASE"/>
</dbReference>
<evidence type="ECO:0000313" key="8">
    <source>
        <dbReference type="EMBL" id="KAL3309645.1"/>
    </source>
</evidence>
<dbReference type="InterPro" id="IPR000905">
    <property type="entry name" value="Gcp-like_dom"/>
</dbReference>
<dbReference type="GO" id="GO:0046872">
    <property type="term" value="F:metal ion binding"/>
    <property type="evidence" value="ECO:0007669"/>
    <property type="project" value="UniProtKB-KW"/>
</dbReference>
<evidence type="ECO:0000256" key="4">
    <source>
        <dbReference type="ARBA" id="ARBA00022723"/>
    </source>
</evidence>
<comment type="catalytic activity">
    <reaction evidence="6">
        <text>L-threonylcarbamoyladenylate + adenosine(37) in tRNA = N(6)-L-threonylcarbamoyladenosine(37) in tRNA + AMP + H(+)</text>
        <dbReference type="Rhea" id="RHEA:37059"/>
        <dbReference type="Rhea" id="RHEA-COMP:10162"/>
        <dbReference type="Rhea" id="RHEA-COMP:10163"/>
        <dbReference type="ChEBI" id="CHEBI:15378"/>
        <dbReference type="ChEBI" id="CHEBI:73682"/>
        <dbReference type="ChEBI" id="CHEBI:74411"/>
        <dbReference type="ChEBI" id="CHEBI:74418"/>
        <dbReference type="ChEBI" id="CHEBI:456215"/>
        <dbReference type="EC" id="2.3.1.234"/>
    </reaction>
</comment>
<dbReference type="Proteomes" id="UP001626550">
    <property type="component" value="Unassembled WGS sequence"/>
</dbReference>
<gene>
    <name evidence="8" type="ORF">Ciccas_011807</name>
</gene>
<evidence type="ECO:0000259" key="7">
    <source>
        <dbReference type="Pfam" id="PF00814"/>
    </source>
</evidence>
<keyword evidence="3" id="KW-0819">tRNA processing</keyword>
<evidence type="ECO:0000256" key="3">
    <source>
        <dbReference type="ARBA" id="ARBA00022694"/>
    </source>
</evidence>
<evidence type="ECO:0000256" key="2">
    <source>
        <dbReference type="ARBA" id="ARBA00022679"/>
    </source>
</evidence>
<dbReference type="Gene3D" id="3.30.420.40">
    <property type="match status" value="2"/>
</dbReference>
<evidence type="ECO:0000256" key="5">
    <source>
        <dbReference type="ARBA" id="ARBA00023315"/>
    </source>
</evidence>
<evidence type="ECO:0000256" key="1">
    <source>
        <dbReference type="ARBA" id="ARBA00012156"/>
    </source>
</evidence>
<dbReference type="InterPro" id="IPR043129">
    <property type="entry name" value="ATPase_NBD"/>
</dbReference>
<dbReference type="PANTHER" id="PTHR11735:SF6">
    <property type="entry name" value="TRNA N6-ADENOSINE THREONYLCARBAMOYLTRANSFERASE, MITOCHONDRIAL"/>
    <property type="match status" value="1"/>
</dbReference>
<accession>A0ABD2PQ78</accession>
<feature type="domain" description="Gcp-like" evidence="7">
    <location>
        <begin position="3"/>
        <end position="180"/>
    </location>
</feature>
<dbReference type="Pfam" id="PF00814">
    <property type="entry name" value="TsaD"/>
    <property type="match status" value="1"/>
</dbReference>
<sequence>MSLCLKVGVGHAKKLAKENCLPIIPIHHMEAHALTPLLSDPELEFPFIICLLSGGHSILAVARDINAFELYGIGLDSSPGQVLDKISRDLNLASIENGKYSDIAGGAAIEHLALDADPHRYIFTDPRSSDLDCDFSFSGLFVAARRITQMHDLNLNDFCASLQLAFAKHINKRIQRLIDYLKQTDTPPVTSI</sequence>
<dbReference type="SUPFAM" id="SSF53067">
    <property type="entry name" value="Actin-like ATPase domain"/>
    <property type="match status" value="1"/>
</dbReference>
<comment type="caution">
    <text evidence="8">The sequence shown here is derived from an EMBL/GenBank/DDBJ whole genome shotgun (WGS) entry which is preliminary data.</text>
</comment>
<name>A0ABD2PQ78_9PLAT</name>
<dbReference type="EMBL" id="JBJKFK010003683">
    <property type="protein sequence ID" value="KAL3309645.1"/>
    <property type="molecule type" value="Genomic_DNA"/>
</dbReference>
<evidence type="ECO:0000256" key="6">
    <source>
        <dbReference type="ARBA" id="ARBA00048117"/>
    </source>
</evidence>
<keyword evidence="2" id="KW-0808">Transferase</keyword>
<evidence type="ECO:0000313" key="9">
    <source>
        <dbReference type="Proteomes" id="UP001626550"/>
    </source>
</evidence>
<dbReference type="InterPro" id="IPR017861">
    <property type="entry name" value="KAE1/TsaD"/>
</dbReference>
<keyword evidence="4" id="KW-0479">Metal-binding</keyword>
<dbReference type="GO" id="GO:0008033">
    <property type="term" value="P:tRNA processing"/>
    <property type="evidence" value="ECO:0007669"/>
    <property type="project" value="UniProtKB-KW"/>
</dbReference>
<proteinExistence type="predicted"/>
<keyword evidence="5" id="KW-0012">Acyltransferase</keyword>
<dbReference type="GO" id="GO:0061711">
    <property type="term" value="F:tRNA N(6)-L-threonylcarbamoyladenine synthase activity"/>
    <property type="evidence" value="ECO:0007669"/>
    <property type="project" value="UniProtKB-EC"/>
</dbReference>
<dbReference type="AlphaFoldDB" id="A0ABD2PQ78"/>
<dbReference type="EC" id="2.3.1.234" evidence="1"/>
<dbReference type="PANTHER" id="PTHR11735">
    <property type="entry name" value="TRNA N6-ADENOSINE THREONYLCARBAMOYLTRANSFERASE"/>
    <property type="match status" value="1"/>
</dbReference>
<feature type="non-terminal residue" evidence="8">
    <location>
        <position position="192"/>
    </location>
</feature>
<organism evidence="8 9">
    <name type="scientific">Cichlidogyrus casuarinus</name>
    <dbReference type="NCBI Taxonomy" id="1844966"/>
    <lineage>
        <taxon>Eukaryota</taxon>
        <taxon>Metazoa</taxon>
        <taxon>Spiralia</taxon>
        <taxon>Lophotrochozoa</taxon>
        <taxon>Platyhelminthes</taxon>
        <taxon>Monogenea</taxon>
        <taxon>Monopisthocotylea</taxon>
        <taxon>Dactylogyridea</taxon>
        <taxon>Ancyrocephalidae</taxon>
        <taxon>Cichlidogyrus</taxon>
    </lineage>
</organism>
<protein>
    <recommendedName>
        <fullName evidence="1">N(6)-L-threonylcarbamoyladenine synthase</fullName>
        <ecNumber evidence="1">2.3.1.234</ecNumber>
    </recommendedName>
</protein>